<name>B7X1T1_COMTK</name>
<protein>
    <submittedName>
        <fullName evidence="1">Uncharacterized protein</fullName>
    </submittedName>
</protein>
<dbReference type="OrthoDB" id="9983935at2"/>
<dbReference type="EMBL" id="AAUJ02000001">
    <property type="protein sequence ID" value="EED68437.1"/>
    <property type="molecule type" value="Genomic_DNA"/>
</dbReference>
<gene>
    <name evidence="1" type="ORF">CtesDRAFT_PD3321</name>
    <name evidence="2" type="ORF">CtesDRAFT_PD3384</name>
</gene>
<sequence>MSMSAPHEIYIRHTSKDGSSYVQEHRVWDADRFMAARKDEVKQAGGQAAVQQLTREQFQTQKK</sequence>
<dbReference type="AlphaFoldDB" id="B7X1T1"/>
<comment type="caution">
    <text evidence="1">The sequence shown here is derived from an EMBL/GenBank/DDBJ whole genome shotgun (WGS) entry which is preliminary data.</text>
</comment>
<reference evidence="1 3" key="1">
    <citation type="journal article" date="2004" name="Appl. Environ. Microbiol.">
        <title>Mineralization of individual congeners of linear alkylbenzenesulfonate by defined pairs of heterotrophic bacteria.</title>
        <authorList>
            <person name="Schleheck D."/>
            <person name="Knepper T.P."/>
            <person name="Fischer K."/>
            <person name="Cook A.M."/>
        </authorList>
    </citation>
    <scope>NUCLEOTIDE SEQUENCE [LARGE SCALE GENOMIC DNA]</scope>
    <source>
        <strain evidence="3">DSM 14576 / KF-1</strain>
        <strain evidence="1">KF-1</strain>
    </source>
</reference>
<dbReference type="RefSeq" id="WP_003056798.1">
    <property type="nucleotide sequence ID" value="NZ_AAUJ02000001.1"/>
</dbReference>
<evidence type="ECO:0000313" key="3">
    <source>
        <dbReference type="Proteomes" id="UP000003039"/>
    </source>
</evidence>
<accession>B7X1T1</accession>
<dbReference type="EMBL" id="AAUJ02000001">
    <property type="protein sequence ID" value="EED68374.1"/>
    <property type="molecule type" value="Genomic_DNA"/>
</dbReference>
<proteinExistence type="predicted"/>
<dbReference type="Proteomes" id="UP000003039">
    <property type="component" value="Unassembled WGS sequence"/>
</dbReference>
<organism evidence="1 3">
    <name type="scientific">Comamonas testosteroni (strain DSM 14576 / KF-1)</name>
    <name type="common">Pseudomonas testosteroni</name>
    <dbReference type="NCBI Taxonomy" id="399795"/>
    <lineage>
        <taxon>Bacteria</taxon>
        <taxon>Pseudomonadati</taxon>
        <taxon>Pseudomonadota</taxon>
        <taxon>Betaproteobacteria</taxon>
        <taxon>Burkholderiales</taxon>
        <taxon>Comamonadaceae</taxon>
        <taxon>Comamonas</taxon>
    </lineage>
</organism>
<reference evidence="1" key="2">
    <citation type="submission" date="2009-01" db="EMBL/GenBank/DDBJ databases">
        <authorList>
            <consortium name="US DOE Joint Genome Institute (JGI-PGF)"/>
            <person name="Lucas S."/>
            <person name="Copeland A."/>
            <person name="Lapidus A."/>
            <person name="Glavina del Rio T."/>
            <person name="Dalin E."/>
            <person name="Tice H."/>
            <person name="Bruce D."/>
            <person name="Goodwin L."/>
            <person name="Pitluck S."/>
            <person name="LaButti K.M."/>
            <person name="Lowry S."/>
            <person name="Sun H."/>
            <person name="Larimer F."/>
            <person name="Land M.L."/>
            <person name="Hauser L."/>
            <person name="Kjelleberg S."/>
            <person name="Cook A."/>
            <person name="Knepper T.P."/>
            <person name="Fischer K."/>
            <person name="Schleheck D."/>
            <person name="Richardson P."/>
        </authorList>
    </citation>
    <scope>NUCLEOTIDE SEQUENCE</scope>
    <source>
        <strain evidence="1">KF-1</strain>
    </source>
</reference>
<evidence type="ECO:0000313" key="2">
    <source>
        <dbReference type="EMBL" id="EED68437.1"/>
    </source>
</evidence>
<evidence type="ECO:0000313" key="1">
    <source>
        <dbReference type="EMBL" id="EED68374.1"/>
    </source>
</evidence>